<feature type="compositionally biased region" description="Polar residues" evidence="5">
    <location>
        <begin position="333"/>
        <end position="343"/>
    </location>
</feature>
<feature type="compositionally biased region" description="Low complexity" evidence="5">
    <location>
        <begin position="829"/>
        <end position="841"/>
    </location>
</feature>
<dbReference type="GO" id="GO:0008270">
    <property type="term" value="F:zinc ion binding"/>
    <property type="evidence" value="ECO:0007669"/>
    <property type="project" value="UniProtKB-KW"/>
</dbReference>
<dbReference type="SMART" id="SM00291">
    <property type="entry name" value="ZnF_ZZ"/>
    <property type="match status" value="3"/>
</dbReference>
<feature type="compositionally biased region" description="Polar residues" evidence="5">
    <location>
        <begin position="388"/>
        <end position="402"/>
    </location>
</feature>
<dbReference type="PROSITE" id="PS50135">
    <property type="entry name" value="ZF_ZZ_2"/>
    <property type="match status" value="1"/>
</dbReference>
<evidence type="ECO:0000256" key="4">
    <source>
        <dbReference type="PROSITE-ProRule" id="PRU00228"/>
    </source>
</evidence>
<dbReference type="InterPro" id="IPR043145">
    <property type="entry name" value="Znf_ZZ_sf"/>
</dbReference>
<evidence type="ECO:0000313" key="7">
    <source>
        <dbReference type="EMBL" id="KAL2643469.1"/>
    </source>
</evidence>
<feature type="compositionally biased region" description="Low complexity" evidence="5">
    <location>
        <begin position="914"/>
        <end position="925"/>
    </location>
</feature>
<evidence type="ECO:0000256" key="3">
    <source>
        <dbReference type="ARBA" id="ARBA00022833"/>
    </source>
</evidence>
<name>A0ABD1Z6R3_9MARC</name>
<feature type="compositionally biased region" description="Polar residues" evidence="5">
    <location>
        <begin position="842"/>
        <end position="873"/>
    </location>
</feature>
<dbReference type="Gene3D" id="3.30.60.90">
    <property type="match status" value="3"/>
</dbReference>
<gene>
    <name evidence="7" type="ORF">R1flu_011056</name>
</gene>
<feature type="compositionally biased region" description="Polar residues" evidence="5">
    <location>
        <begin position="359"/>
        <end position="381"/>
    </location>
</feature>
<feature type="region of interest" description="Disordered" evidence="5">
    <location>
        <begin position="298"/>
        <end position="957"/>
    </location>
</feature>
<proteinExistence type="predicted"/>
<protein>
    <recommendedName>
        <fullName evidence="6">ZZ-type domain-containing protein</fullName>
    </recommendedName>
</protein>
<keyword evidence="3" id="KW-0862">Zinc</keyword>
<feature type="compositionally biased region" description="Polar residues" evidence="5">
    <location>
        <begin position="301"/>
        <end position="322"/>
    </location>
</feature>
<evidence type="ECO:0000313" key="8">
    <source>
        <dbReference type="Proteomes" id="UP001605036"/>
    </source>
</evidence>
<keyword evidence="8" id="KW-1185">Reference proteome</keyword>
<dbReference type="InterPro" id="IPR000433">
    <property type="entry name" value="Znf_ZZ"/>
</dbReference>
<keyword evidence="2 4" id="KW-0863">Zinc-finger</keyword>
<accession>A0ABD1Z6R3</accession>
<evidence type="ECO:0000256" key="5">
    <source>
        <dbReference type="SAM" id="MobiDB-lite"/>
    </source>
</evidence>
<dbReference type="EMBL" id="JBHFFA010000002">
    <property type="protein sequence ID" value="KAL2643469.1"/>
    <property type="molecule type" value="Genomic_DNA"/>
</dbReference>
<feature type="compositionally biased region" description="Basic and acidic residues" evidence="5">
    <location>
        <begin position="348"/>
        <end position="358"/>
    </location>
</feature>
<feature type="domain" description="ZZ-type" evidence="6">
    <location>
        <begin position="13"/>
        <end position="65"/>
    </location>
</feature>
<dbReference type="Proteomes" id="UP001605036">
    <property type="component" value="Unassembled WGS sequence"/>
</dbReference>
<sequence>MAYSGNIGQPWLHKGVKCAKCEVSPICGYRYKCKKRPDYDLCQSCFRREIPDPKIKYLKIERSKATGPYQVHFIECAECGVAPIKGKRYQHKTQEDCDLCEPCYLRATNPSSRRPQLESDYELFEDLIVNSVCRRYKQVFHFDKRCDECLISPICGPTFTSIKNPDYDLCAFCHDEKLQSDSIRQGDFVSRDKPDVSAVYHLNMICCMQCGMTPIKGPAFRHKRDPHKTLCLVCYYHVLEDKQGYFLRIDPPRQAEKGGPGFTLKPKASLQTQGSPVKATTSKTTNEAFVANVASPLKTAPSKSTSTEASVANVASSPSTVEAHSRRDHVATQEASATTSTDANDGEVVSRGHGDRSSLDSNGATLETASNDSNGGANTASPVFPGGRSSTVKSNGATTTWDSNEEGSGRGTSRGHARRSILHSSASDSNLFSDSDEDGAPTIPRKAGGSSISKPSMANTTMTSDLNEEVPGGATSRSYARNTLKTSASDSKLFSDSDEDAAPTVPRKYGGSSILKSSTGSPSTTSDSNEEGGATSRGYLNRGILRSSTSDPKLTSDSDEDAAPAMSRKYGGSSILQSSMTNTSTTSDLNEEGGAISRGYARRSFLKPSASDSKLTSDSDEDAAPMTSWKYGGSSILKPSVPNTSTSSELNEEGGAASRGYPGRTTVKPASDSMMTSDSDEDASTSSPGYGGRNILKPSMTNVKAASDPHEEGGATARGYPRRGILKPSSSDSMITSDSDEDTSTMPRGFGGRNIIRPSMASTSTVSGIEIVEIDPNEHTTGMASRGYGGGTRASMPSSVPPGRTPSPNMRRPPAEISGVPSIPPGRTPSPSMRTRPTTETNGTSSIPPGCTPSPNMWSSRITITEITGTSSVPPGRAPSPNFRNRAAGPPAPLYTAGLRTNRPQPASPRLNRSPPSSQPGQLQSALKVPSNNPSAPKPAMRVTFADDVAPPSDDSD</sequence>
<reference evidence="7 8" key="1">
    <citation type="submission" date="2024-09" db="EMBL/GenBank/DDBJ databases">
        <title>Chromosome-scale assembly of Riccia fluitans.</title>
        <authorList>
            <person name="Paukszto L."/>
            <person name="Sawicki J."/>
            <person name="Karawczyk K."/>
            <person name="Piernik-Szablinska J."/>
            <person name="Szczecinska M."/>
            <person name="Mazdziarz M."/>
        </authorList>
    </citation>
    <scope>NUCLEOTIDE SEQUENCE [LARGE SCALE GENOMIC DNA]</scope>
    <source>
        <strain evidence="7">Rf_01</strain>
        <tissue evidence="7">Aerial parts of the thallus</tissue>
    </source>
</reference>
<keyword evidence="1" id="KW-0479">Metal-binding</keyword>
<feature type="region of interest" description="Disordered" evidence="5">
    <location>
        <begin position="257"/>
        <end position="283"/>
    </location>
</feature>
<feature type="compositionally biased region" description="Polar residues" evidence="5">
    <location>
        <begin position="450"/>
        <end position="465"/>
    </location>
</feature>
<evidence type="ECO:0000256" key="1">
    <source>
        <dbReference type="ARBA" id="ARBA00022723"/>
    </source>
</evidence>
<feature type="compositionally biased region" description="Low complexity" evidence="5">
    <location>
        <begin position="946"/>
        <end position="957"/>
    </location>
</feature>
<dbReference type="PANTHER" id="PTHR20930">
    <property type="entry name" value="OVARIAN CARCINOMA ANTIGEN CA125-RELATED"/>
    <property type="match status" value="1"/>
</dbReference>
<dbReference type="AlphaFoldDB" id="A0ABD1Z6R3"/>
<feature type="compositionally biased region" description="Polar residues" evidence="5">
    <location>
        <begin position="546"/>
        <end position="555"/>
    </location>
</feature>
<feature type="compositionally biased region" description="Low complexity" evidence="5">
    <location>
        <begin position="517"/>
        <end position="527"/>
    </location>
</feature>
<feature type="compositionally biased region" description="Polar residues" evidence="5">
    <location>
        <begin position="269"/>
        <end position="283"/>
    </location>
</feature>
<organism evidence="7 8">
    <name type="scientific">Riccia fluitans</name>
    <dbReference type="NCBI Taxonomy" id="41844"/>
    <lineage>
        <taxon>Eukaryota</taxon>
        <taxon>Viridiplantae</taxon>
        <taxon>Streptophyta</taxon>
        <taxon>Embryophyta</taxon>
        <taxon>Marchantiophyta</taxon>
        <taxon>Marchantiopsida</taxon>
        <taxon>Marchantiidae</taxon>
        <taxon>Marchantiales</taxon>
        <taxon>Ricciaceae</taxon>
        <taxon>Riccia</taxon>
    </lineage>
</organism>
<dbReference type="Pfam" id="PF00569">
    <property type="entry name" value="ZZ"/>
    <property type="match status" value="1"/>
</dbReference>
<comment type="caution">
    <text evidence="7">The sequence shown here is derived from an EMBL/GenBank/DDBJ whole genome shotgun (WGS) entry which is preliminary data.</text>
</comment>
<evidence type="ECO:0000256" key="2">
    <source>
        <dbReference type="ARBA" id="ARBA00022771"/>
    </source>
</evidence>
<dbReference type="SUPFAM" id="SSF57850">
    <property type="entry name" value="RING/U-box"/>
    <property type="match status" value="3"/>
</dbReference>
<dbReference type="PANTHER" id="PTHR20930:SF0">
    <property type="entry name" value="PROTEIN ILRUN"/>
    <property type="match status" value="1"/>
</dbReference>
<feature type="compositionally biased region" description="Polar residues" evidence="5">
    <location>
        <begin position="475"/>
        <end position="494"/>
    </location>
</feature>
<feature type="compositionally biased region" description="Low complexity" evidence="5">
    <location>
        <begin position="424"/>
        <end position="433"/>
    </location>
</feature>
<feature type="compositionally biased region" description="Polar residues" evidence="5">
    <location>
        <begin position="574"/>
        <end position="588"/>
    </location>
</feature>
<evidence type="ECO:0000259" key="6">
    <source>
        <dbReference type="PROSITE" id="PS50135"/>
    </source>
</evidence>